<dbReference type="SUPFAM" id="SSF141571">
    <property type="entry name" value="Pentapeptide repeat-like"/>
    <property type="match status" value="1"/>
</dbReference>
<gene>
    <name evidence="1" type="ORF">EV192_11058</name>
</gene>
<keyword evidence="2" id="KW-1185">Reference proteome</keyword>
<dbReference type="InterPro" id="IPR051082">
    <property type="entry name" value="Pentapeptide-BTB/POZ_domain"/>
</dbReference>
<proteinExistence type="predicted"/>
<dbReference type="Proteomes" id="UP000295680">
    <property type="component" value="Unassembled WGS sequence"/>
</dbReference>
<dbReference type="InterPro" id="IPR001646">
    <property type="entry name" value="5peptide_repeat"/>
</dbReference>
<dbReference type="PANTHER" id="PTHR14136:SF17">
    <property type="entry name" value="BTB_POZ DOMAIN-CONTAINING PROTEIN KCTD9"/>
    <property type="match status" value="1"/>
</dbReference>
<dbReference type="PANTHER" id="PTHR14136">
    <property type="entry name" value="BTB_POZ DOMAIN-CONTAINING PROTEIN KCTD9"/>
    <property type="match status" value="1"/>
</dbReference>
<comment type="caution">
    <text evidence="1">The sequence shown here is derived from an EMBL/GenBank/DDBJ whole genome shotgun (WGS) entry which is preliminary data.</text>
</comment>
<reference evidence="1 2" key="1">
    <citation type="submission" date="2019-03" db="EMBL/GenBank/DDBJ databases">
        <title>Genomic Encyclopedia of Type Strains, Phase IV (KMG-IV): sequencing the most valuable type-strain genomes for metagenomic binning, comparative biology and taxonomic classification.</title>
        <authorList>
            <person name="Goeker M."/>
        </authorList>
    </citation>
    <scope>NUCLEOTIDE SEQUENCE [LARGE SCALE GENOMIC DNA]</scope>
    <source>
        <strain evidence="1 2">DSM 45934</strain>
    </source>
</reference>
<name>A0A4R2JBM6_9PSEU</name>
<dbReference type="EMBL" id="SLWS01000010">
    <property type="protein sequence ID" value="TCO53469.1"/>
    <property type="molecule type" value="Genomic_DNA"/>
</dbReference>
<organism evidence="1 2">
    <name type="scientific">Actinocrispum wychmicini</name>
    <dbReference type="NCBI Taxonomy" id="1213861"/>
    <lineage>
        <taxon>Bacteria</taxon>
        <taxon>Bacillati</taxon>
        <taxon>Actinomycetota</taxon>
        <taxon>Actinomycetes</taxon>
        <taxon>Pseudonocardiales</taxon>
        <taxon>Pseudonocardiaceae</taxon>
        <taxon>Actinocrispum</taxon>
    </lineage>
</organism>
<dbReference type="Gene3D" id="2.160.20.80">
    <property type="entry name" value="E3 ubiquitin-protein ligase SopA"/>
    <property type="match status" value="1"/>
</dbReference>
<dbReference type="AlphaFoldDB" id="A0A4R2JBM6"/>
<evidence type="ECO:0000313" key="2">
    <source>
        <dbReference type="Proteomes" id="UP000295680"/>
    </source>
</evidence>
<accession>A0A4R2JBM6</accession>
<evidence type="ECO:0000313" key="1">
    <source>
        <dbReference type="EMBL" id="TCO53469.1"/>
    </source>
</evidence>
<dbReference type="Pfam" id="PF00805">
    <property type="entry name" value="Pentapeptide"/>
    <property type="match status" value="3"/>
</dbReference>
<sequence length="286" mass="30066">MNWTAITSAVTVVTAVGALIFTGLSLNATRDQVGIAQAQNAVAEQGQVTDRYSKAVEQIGQRGDDHLQVRLGGVYALERLARDSPRDQPTIIEVLSAFVRTSVETPVEAQGPGAACPQRPVAPDVQAALTVLGRRDATHDGNAHIDLANTCLDKVDLTGANLVGANLVRTHMSGAAMEFADLRDAVLTRANLAGAKLSGANLLNARLLRVDLSKAALGEARLENANLIEALLQGASLYAAHLNGALLSGADLSRADFSGADLTDVDHLRAVTVETHKDQATIGAWW</sequence>
<protein>
    <submittedName>
        <fullName evidence="1">Pentapeptide repeat protein</fullName>
    </submittedName>
</protein>